<dbReference type="EMBL" id="CAUYUE010000005">
    <property type="protein sequence ID" value="CAK0774273.1"/>
    <property type="molecule type" value="Genomic_DNA"/>
</dbReference>
<proteinExistence type="inferred from homology"/>
<dbReference type="InterPro" id="IPR013748">
    <property type="entry name" value="Rep_factorC_C"/>
</dbReference>
<dbReference type="InterPro" id="IPR003593">
    <property type="entry name" value="AAA+_ATPase"/>
</dbReference>
<evidence type="ECO:0000256" key="7">
    <source>
        <dbReference type="ARBA" id="ARBA00023242"/>
    </source>
</evidence>
<dbReference type="Gene3D" id="1.20.272.10">
    <property type="match status" value="1"/>
</dbReference>
<sequence length="330" mass="35419">MVNLAQPWVDKYRPRSVADVAHQEEVVRALQKAMESSNLPHLLFYGPPGTGKTSTALALARQLYGPELAKARVKELNASDERGINVVREKIKSFAATSVGQPVAGYPCPPFKLLILDEADAMTQDAQNALRRTMEAHSRVTRFIFICNYVSRIIEPLTSRCAKFRFQPLHGGVLSARIAHICTEEGVALQTGAMETLGRVAGGDMRKAITTLQSAVRLKGITVEPQTLLDVSGAVPESVTSSVLDACHHKGFSGVQGAITDAIASGWGAQQLLLELQAGILRDAGLQDKQRARICTALAEADKCLVDGSDEFLQLLHVASGAQQAIQGAA</sequence>
<dbReference type="PANTHER" id="PTHR11669:SF20">
    <property type="entry name" value="REPLICATION FACTOR C SUBUNIT 4"/>
    <property type="match status" value="1"/>
</dbReference>
<dbReference type="Gene3D" id="1.10.8.60">
    <property type="match status" value="1"/>
</dbReference>
<accession>A0AAV1I1U0</accession>
<evidence type="ECO:0000256" key="3">
    <source>
        <dbReference type="ARBA" id="ARBA00011480"/>
    </source>
</evidence>
<dbReference type="NCBIfam" id="NF001679">
    <property type="entry name" value="PRK00440.1"/>
    <property type="match status" value="1"/>
</dbReference>
<dbReference type="InterPro" id="IPR008921">
    <property type="entry name" value="DNA_pol3_clamp-load_cplx_C"/>
</dbReference>
<protein>
    <recommendedName>
        <fullName evidence="8">AAA+ ATPase domain-containing protein</fullName>
    </recommendedName>
</protein>
<keyword evidence="4" id="KW-0235">DNA replication</keyword>
<dbReference type="InterPro" id="IPR050238">
    <property type="entry name" value="DNA_Rep/Repair_Clamp_Loader"/>
</dbReference>
<dbReference type="CDD" id="cd18140">
    <property type="entry name" value="HLD_clamp_RFC"/>
    <property type="match status" value="1"/>
</dbReference>
<evidence type="ECO:0000256" key="2">
    <source>
        <dbReference type="ARBA" id="ARBA00005378"/>
    </source>
</evidence>
<evidence type="ECO:0000256" key="5">
    <source>
        <dbReference type="ARBA" id="ARBA00022741"/>
    </source>
</evidence>
<dbReference type="GO" id="GO:0005524">
    <property type="term" value="F:ATP binding"/>
    <property type="evidence" value="ECO:0007669"/>
    <property type="project" value="UniProtKB-KW"/>
</dbReference>
<dbReference type="GO" id="GO:0006281">
    <property type="term" value="P:DNA repair"/>
    <property type="evidence" value="ECO:0007669"/>
    <property type="project" value="TreeGrafter"/>
</dbReference>
<dbReference type="FunFam" id="1.20.272.10:FF:000011">
    <property type="entry name" value="Replication factor C subunit 2"/>
    <property type="match status" value="1"/>
</dbReference>
<dbReference type="GO" id="GO:0005663">
    <property type="term" value="C:DNA replication factor C complex"/>
    <property type="evidence" value="ECO:0007669"/>
    <property type="project" value="TreeGrafter"/>
</dbReference>
<dbReference type="Pfam" id="PF08542">
    <property type="entry name" value="Rep_fac_C"/>
    <property type="match status" value="1"/>
</dbReference>
<organism evidence="9 10">
    <name type="scientific">Coccomyxa viridis</name>
    <dbReference type="NCBI Taxonomy" id="1274662"/>
    <lineage>
        <taxon>Eukaryota</taxon>
        <taxon>Viridiplantae</taxon>
        <taxon>Chlorophyta</taxon>
        <taxon>core chlorophytes</taxon>
        <taxon>Trebouxiophyceae</taxon>
        <taxon>Trebouxiophyceae incertae sedis</taxon>
        <taxon>Coccomyxaceae</taxon>
        <taxon>Coccomyxa</taxon>
    </lineage>
</organism>
<name>A0AAV1I1U0_9CHLO</name>
<dbReference type="CDD" id="cd00009">
    <property type="entry name" value="AAA"/>
    <property type="match status" value="1"/>
</dbReference>
<evidence type="ECO:0000313" key="10">
    <source>
        <dbReference type="Proteomes" id="UP001314263"/>
    </source>
</evidence>
<dbReference type="InterPro" id="IPR027417">
    <property type="entry name" value="P-loop_NTPase"/>
</dbReference>
<dbReference type="FunFam" id="3.40.50.300:FF:000129">
    <property type="entry name" value="Replication factor C subunit 5"/>
    <property type="match status" value="1"/>
</dbReference>
<dbReference type="Gene3D" id="3.40.50.300">
    <property type="entry name" value="P-loop containing nucleotide triphosphate hydrolases"/>
    <property type="match status" value="1"/>
</dbReference>
<dbReference type="GO" id="GO:0016887">
    <property type="term" value="F:ATP hydrolysis activity"/>
    <property type="evidence" value="ECO:0007669"/>
    <property type="project" value="InterPro"/>
</dbReference>
<comment type="similarity">
    <text evidence="2">Belongs to the activator 1 small subunits family.</text>
</comment>
<keyword evidence="5" id="KW-0547">Nucleotide-binding</keyword>
<dbReference type="SMART" id="SM00382">
    <property type="entry name" value="AAA"/>
    <property type="match status" value="1"/>
</dbReference>
<dbReference type="InterPro" id="IPR047854">
    <property type="entry name" value="RFC_lid"/>
</dbReference>
<dbReference type="GO" id="GO:0003689">
    <property type="term" value="F:DNA clamp loader activity"/>
    <property type="evidence" value="ECO:0007669"/>
    <property type="project" value="TreeGrafter"/>
</dbReference>
<dbReference type="SUPFAM" id="SSF48019">
    <property type="entry name" value="post-AAA+ oligomerization domain-like"/>
    <property type="match status" value="1"/>
</dbReference>
<evidence type="ECO:0000313" key="9">
    <source>
        <dbReference type="EMBL" id="CAK0774273.1"/>
    </source>
</evidence>
<evidence type="ECO:0000256" key="1">
    <source>
        <dbReference type="ARBA" id="ARBA00004123"/>
    </source>
</evidence>
<feature type="domain" description="AAA+ ATPase" evidence="8">
    <location>
        <begin position="38"/>
        <end position="172"/>
    </location>
</feature>
<gene>
    <name evidence="9" type="ORF">CVIRNUC_004152</name>
</gene>
<dbReference type="GO" id="GO:0006261">
    <property type="term" value="P:DNA-templated DNA replication"/>
    <property type="evidence" value="ECO:0007669"/>
    <property type="project" value="TreeGrafter"/>
</dbReference>
<comment type="subunit">
    <text evidence="3">Heterotetramer of subunits RFC2, RFC3, RFC4 and RFC5 that can form a complex with RFC1.</text>
</comment>
<keyword evidence="6" id="KW-0067">ATP-binding</keyword>
<dbReference type="AlphaFoldDB" id="A0AAV1I1U0"/>
<dbReference type="PANTHER" id="PTHR11669">
    <property type="entry name" value="REPLICATION FACTOR C / DNA POLYMERASE III GAMMA-TAU SUBUNIT"/>
    <property type="match status" value="1"/>
</dbReference>
<evidence type="ECO:0000256" key="4">
    <source>
        <dbReference type="ARBA" id="ARBA00022705"/>
    </source>
</evidence>
<dbReference type="GO" id="GO:0005634">
    <property type="term" value="C:nucleus"/>
    <property type="evidence" value="ECO:0007669"/>
    <property type="project" value="UniProtKB-SubCell"/>
</dbReference>
<comment type="subcellular location">
    <subcellularLocation>
        <location evidence="1">Nucleus</location>
    </subcellularLocation>
</comment>
<dbReference type="InterPro" id="IPR003959">
    <property type="entry name" value="ATPase_AAA_core"/>
</dbReference>
<evidence type="ECO:0000256" key="6">
    <source>
        <dbReference type="ARBA" id="ARBA00022840"/>
    </source>
</evidence>
<evidence type="ECO:0000259" key="8">
    <source>
        <dbReference type="SMART" id="SM00382"/>
    </source>
</evidence>
<dbReference type="Proteomes" id="UP001314263">
    <property type="component" value="Unassembled WGS sequence"/>
</dbReference>
<dbReference type="GO" id="GO:0003677">
    <property type="term" value="F:DNA binding"/>
    <property type="evidence" value="ECO:0007669"/>
    <property type="project" value="InterPro"/>
</dbReference>
<keyword evidence="7" id="KW-0539">Nucleus</keyword>
<reference evidence="9 10" key="1">
    <citation type="submission" date="2023-10" db="EMBL/GenBank/DDBJ databases">
        <authorList>
            <person name="Maclean D."/>
            <person name="Macfadyen A."/>
        </authorList>
    </citation>
    <scope>NUCLEOTIDE SEQUENCE [LARGE SCALE GENOMIC DNA]</scope>
</reference>
<keyword evidence="10" id="KW-1185">Reference proteome</keyword>
<dbReference type="SUPFAM" id="SSF52540">
    <property type="entry name" value="P-loop containing nucleoside triphosphate hydrolases"/>
    <property type="match status" value="1"/>
</dbReference>
<dbReference type="Pfam" id="PF00004">
    <property type="entry name" value="AAA"/>
    <property type="match status" value="1"/>
</dbReference>
<comment type="caution">
    <text evidence="9">The sequence shown here is derived from an EMBL/GenBank/DDBJ whole genome shotgun (WGS) entry which is preliminary data.</text>
</comment>